<organism evidence="1 2">
    <name type="scientific">Monilinia fructicola</name>
    <name type="common">Brown rot fungus</name>
    <name type="synonym">Ciboria fructicola</name>
    <dbReference type="NCBI Taxonomy" id="38448"/>
    <lineage>
        <taxon>Eukaryota</taxon>
        <taxon>Fungi</taxon>
        <taxon>Dikarya</taxon>
        <taxon>Ascomycota</taxon>
        <taxon>Pezizomycotina</taxon>
        <taxon>Leotiomycetes</taxon>
        <taxon>Helotiales</taxon>
        <taxon>Sclerotiniaceae</taxon>
        <taxon>Monilinia</taxon>
    </lineage>
</organism>
<name>A0A5M9JTI6_MONFR</name>
<evidence type="ECO:0000313" key="2">
    <source>
        <dbReference type="Proteomes" id="UP000322873"/>
    </source>
</evidence>
<proteinExistence type="predicted"/>
<dbReference type="EMBL" id="VICG01000006">
    <property type="protein sequence ID" value="KAA8571166.1"/>
    <property type="molecule type" value="Genomic_DNA"/>
</dbReference>
<accession>A0A5M9JTI6</accession>
<gene>
    <name evidence="1" type="ORF">EYC84_000508</name>
</gene>
<dbReference type="AlphaFoldDB" id="A0A5M9JTI6"/>
<sequence length="143" mass="16153">MNTSVLCNFVERSEYPAICAGSAPWSTSISLRSADDNMYTLYAQRYFNGLELKVCVPGDRFMYPWSVDTTTQTIEEELYFDISLNGSYFKTDSPYLQNYTQRCTANTTAGYFNFPTYSNNNLGPLLPADAFVYVATTSQATHQ</sequence>
<comment type="caution">
    <text evidence="1">The sequence shown here is derived from an EMBL/GenBank/DDBJ whole genome shotgun (WGS) entry which is preliminary data.</text>
</comment>
<reference evidence="1 2" key="1">
    <citation type="submission" date="2019-06" db="EMBL/GenBank/DDBJ databases">
        <title>Genome Sequence of the Brown Rot Fungal Pathogen Monilinia fructicola.</title>
        <authorList>
            <person name="De Miccolis Angelini R.M."/>
            <person name="Landi L."/>
            <person name="Abate D."/>
            <person name="Pollastro S."/>
            <person name="Romanazzi G."/>
            <person name="Faretra F."/>
        </authorList>
    </citation>
    <scope>NUCLEOTIDE SEQUENCE [LARGE SCALE GENOMIC DNA]</scope>
    <source>
        <strain evidence="1 2">Mfrc123</strain>
    </source>
</reference>
<evidence type="ECO:0000313" key="1">
    <source>
        <dbReference type="EMBL" id="KAA8571166.1"/>
    </source>
</evidence>
<keyword evidence="2" id="KW-1185">Reference proteome</keyword>
<dbReference type="Proteomes" id="UP000322873">
    <property type="component" value="Unassembled WGS sequence"/>
</dbReference>
<protein>
    <submittedName>
        <fullName evidence="1">Uncharacterized protein</fullName>
    </submittedName>
</protein>